<comment type="caution">
    <text evidence="9">The sequence shown here is derived from an EMBL/GenBank/DDBJ whole genome shotgun (WGS) entry which is preliminary data.</text>
</comment>
<feature type="domain" description="Nitrite/Sulfite reductase ferredoxin-like" evidence="8">
    <location>
        <begin position="22"/>
        <end position="87"/>
    </location>
</feature>
<evidence type="ECO:0000256" key="7">
    <source>
        <dbReference type="SAM" id="MobiDB-lite"/>
    </source>
</evidence>
<dbReference type="EMBL" id="JACHOP010000002">
    <property type="protein sequence ID" value="MBB5755997.1"/>
    <property type="molecule type" value="Genomic_DNA"/>
</dbReference>
<evidence type="ECO:0000256" key="5">
    <source>
        <dbReference type="ARBA" id="ARBA00023004"/>
    </source>
</evidence>
<dbReference type="InterPro" id="IPR036136">
    <property type="entry name" value="Nit/Sulf_reduc_fer-like_dom_sf"/>
</dbReference>
<dbReference type="GO" id="GO:0020037">
    <property type="term" value="F:heme binding"/>
    <property type="evidence" value="ECO:0007669"/>
    <property type="project" value="InterPro"/>
</dbReference>
<dbReference type="InterPro" id="IPR012798">
    <property type="entry name" value="Cbl_synth_CobG-like"/>
</dbReference>
<feature type="region of interest" description="Disordered" evidence="7">
    <location>
        <begin position="1"/>
        <end position="21"/>
    </location>
</feature>
<dbReference type="GO" id="GO:0043818">
    <property type="term" value="F:precorrin-3B synthase activity"/>
    <property type="evidence" value="ECO:0007669"/>
    <property type="project" value="UniProtKB-EC"/>
</dbReference>
<gene>
    <name evidence="9" type="ORF">HNR00_000693</name>
</gene>
<dbReference type="SUPFAM" id="SSF56014">
    <property type="entry name" value="Nitrite and sulphite reductase 4Fe-4S domain-like"/>
    <property type="match status" value="1"/>
</dbReference>
<dbReference type="InterPro" id="IPR006066">
    <property type="entry name" value="NO2/SO3_Rdtase_FeS/sirohaem_BS"/>
</dbReference>
<keyword evidence="5" id="KW-0408">Iron</keyword>
<reference evidence="9 10" key="1">
    <citation type="submission" date="2020-08" db="EMBL/GenBank/DDBJ databases">
        <title>Genomic Encyclopedia of Type Strains, Phase IV (KMG-IV): sequencing the most valuable type-strain genomes for metagenomic binning, comparative biology and taxonomic classification.</title>
        <authorList>
            <person name="Goeker M."/>
        </authorList>
    </citation>
    <scope>NUCLEOTIDE SEQUENCE [LARGE SCALE GENOMIC DNA]</scope>
    <source>
        <strain evidence="9 10">DSM 2163</strain>
    </source>
</reference>
<proteinExistence type="predicted"/>
<dbReference type="Proteomes" id="UP000583454">
    <property type="component" value="Unassembled WGS sequence"/>
</dbReference>
<dbReference type="PANTHER" id="PTHR32439">
    <property type="entry name" value="FERREDOXIN--NITRITE REDUCTASE, CHLOROPLASTIC"/>
    <property type="match status" value="1"/>
</dbReference>
<accession>A0A840ZG87</accession>
<dbReference type="PROSITE" id="PS00365">
    <property type="entry name" value="NIR_SIR"/>
    <property type="match status" value="1"/>
</dbReference>
<keyword evidence="4 9" id="KW-0560">Oxidoreductase</keyword>
<evidence type="ECO:0000313" key="9">
    <source>
        <dbReference type="EMBL" id="MBB5755997.1"/>
    </source>
</evidence>
<dbReference type="GO" id="GO:0051539">
    <property type="term" value="F:4 iron, 4 sulfur cluster binding"/>
    <property type="evidence" value="ECO:0007669"/>
    <property type="project" value="UniProtKB-KW"/>
</dbReference>
<dbReference type="EC" id="1.14.13.83" evidence="9"/>
<keyword evidence="3" id="KW-0479">Metal-binding</keyword>
<sequence length="427" mass="42998">MSARRPLPEGARRGWCPSLARPMPTGDGLLARVHPPLGRLTPDQMRAVAEGARTHGNGHIDVTARGNLQIRGVSEASAPRLACALAQAGLGDTRDDGGPQRLTLTAPLAGLESENIDVPALARAVEAAGLAVPGLPPKTLVAVDGGGAFGLGPVEADFFLFATGRAQVAFGLATADGPLRCGLLPELGAAGALGLALAAFAGTGKRRMRDLDPSERALVAAAAGFHPLAPTPLAPAPSPAAPGLSPLPEGRAAILVQAPFGRCTADRLERVAALAGPEGARLSPERGLALVAPAGDTVALQAALSEAGFIVSPDDPRRAVFACPGAPACRSGTTPVPDHAARLAEALAPLAGLVTAHVSGCHKGCAHPGPADLTLVAREGAYDVVPRGEPGGEPATRLAFEAALDRIRKAAAAGRPALDSVFGNDLR</sequence>
<keyword evidence="1" id="KW-0004">4Fe-4S</keyword>
<dbReference type="Gene3D" id="3.90.480.20">
    <property type="match status" value="1"/>
</dbReference>
<dbReference type="InterPro" id="IPR005117">
    <property type="entry name" value="NiRdtase/SiRdtase_haem-b_fer"/>
</dbReference>
<dbReference type="InterPro" id="IPR045854">
    <property type="entry name" value="NO2/SO3_Rdtase_4Fe4S_sf"/>
</dbReference>
<protein>
    <submittedName>
        <fullName evidence="9">Precorrin-3B synthase</fullName>
        <ecNumber evidence="9">1.14.13.83</ecNumber>
    </submittedName>
</protein>
<dbReference type="AlphaFoldDB" id="A0A840ZG87"/>
<evidence type="ECO:0000313" key="10">
    <source>
        <dbReference type="Proteomes" id="UP000583454"/>
    </source>
</evidence>
<dbReference type="Pfam" id="PF03460">
    <property type="entry name" value="NIR_SIR_ferr"/>
    <property type="match status" value="1"/>
</dbReference>
<keyword evidence="6" id="KW-0411">Iron-sulfur</keyword>
<dbReference type="RefSeq" id="WP_183564918.1">
    <property type="nucleotide sequence ID" value="NZ_JACHOP010000002.1"/>
</dbReference>
<dbReference type="GO" id="GO:0046872">
    <property type="term" value="F:metal ion binding"/>
    <property type="evidence" value="ECO:0007669"/>
    <property type="project" value="UniProtKB-KW"/>
</dbReference>
<dbReference type="InterPro" id="IPR051329">
    <property type="entry name" value="NIR_SIR_4Fe-4S"/>
</dbReference>
<dbReference type="Gene3D" id="3.30.413.10">
    <property type="entry name" value="Sulfite Reductase Hemoprotein, domain 1"/>
    <property type="match status" value="1"/>
</dbReference>
<dbReference type="NCBIfam" id="TIGR02435">
    <property type="entry name" value="CobG"/>
    <property type="match status" value="1"/>
</dbReference>
<evidence type="ECO:0000256" key="3">
    <source>
        <dbReference type="ARBA" id="ARBA00022723"/>
    </source>
</evidence>
<dbReference type="PANTHER" id="PTHR32439:SF9">
    <property type="entry name" value="BLR3264 PROTEIN"/>
    <property type="match status" value="1"/>
</dbReference>
<dbReference type="SUPFAM" id="SSF55124">
    <property type="entry name" value="Nitrite/Sulfite reductase N-terminal domain-like"/>
    <property type="match status" value="1"/>
</dbReference>
<evidence type="ECO:0000256" key="4">
    <source>
        <dbReference type="ARBA" id="ARBA00023002"/>
    </source>
</evidence>
<evidence type="ECO:0000259" key="8">
    <source>
        <dbReference type="Pfam" id="PF03460"/>
    </source>
</evidence>
<keyword evidence="2" id="KW-0349">Heme</keyword>
<keyword evidence="10" id="KW-1185">Reference proteome</keyword>
<evidence type="ECO:0000256" key="2">
    <source>
        <dbReference type="ARBA" id="ARBA00022617"/>
    </source>
</evidence>
<organism evidence="9 10">
    <name type="scientific">Methylorubrum rhodinum</name>
    <dbReference type="NCBI Taxonomy" id="29428"/>
    <lineage>
        <taxon>Bacteria</taxon>
        <taxon>Pseudomonadati</taxon>
        <taxon>Pseudomonadota</taxon>
        <taxon>Alphaproteobacteria</taxon>
        <taxon>Hyphomicrobiales</taxon>
        <taxon>Methylobacteriaceae</taxon>
        <taxon>Methylorubrum</taxon>
    </lineage>
</organism>
<evidence type="ECO:0000256" key="1">
    <source>
        <dbReference type="ARBA" id="ARBA00022485"/>
    </source>
</evidence>
<feature type="compositionally biased region" description="Basic and acidic residues" evidence="7">
    <location>
        <begin position="1"/>
        <end position="12"/>
    </location>
</feature>
<evidence type="ECO:0000256" key="6">
    <source>
        <dbReference type="ARBA" id="ARBA00023014"/>
    </source>
</evidence>
<name>A0A840ZG87_9HYPH</name>